<feature type="domain" description="EF-hand" evidence="8">
    <location>
        <begin position="104"/>
        <end position="139"/>
    </location>
</feature>
<dbReference type="InterPro" id="IPR011992">
    <property type="entry name" value="EF-hand-dom_pair"/>
</dbReference>
<feature type="domain" description="FAD-binding FR-type" evidence="9">
    <location>
        <begin position="308"/>
        <end position="427"/>
    </location>
</feature>
<dbReference type="GO" id="GO:0006952">
    <property type="term" value="P:defense response"/>
    <property type="evidence" value="ECO:0007669"/>
    <property type="project" value="TreeGrafter"/>
</dbReference>
<keyword evidence="7" id="KW-0472">Membrane</keyword>
<keyword evidence="5" id="KW-0560">Oxidoreductase</keyword>
<dbReference type="Pfam" id="PF08022">
    <property type="entry name" value="FAD_binding_8"/>
    <property type="match status" value="1"/>
</dbReference>
<dbReference type="InterPro" id="IPR017927">
    <property type="entry name" value="FAD-bd_FR_type"/>
</dbReference>
<keyword evidence="3" id="KW-0106">Calcium</keyword>
<comment type="caution">
    <text evidence="10">The sequence shown here is derived from an EMBL/GenBank/DDBJ whole genome shotgun (WGS) entry which is preliminary data.</text>
</comment>
<dbReference type="Gene3D" id="2.40.30.10">
    <property type="entry name" value="Translation factors"/>
    <property type="match status" value="1"/>
</dbReference>
<evidence type="ECO:0000256" key="6">
    <source>
        <dbReference type="SAM" id="MobiDB-lite"/>
    </source>
</evidence>
<keyword evidence="7" id="KW-1133">Transmembrane helix</keyword>
<feature type="domain" description="EF-hand" evidence="8">
    <location>
        <begin position="60"/>
        <end position="95"/>
    </location>
</feature>
<keyword evidence="1" id="KW-0285">Flavoprotein</keyword>
<reference evidence="10" key="1">
    <citation type="submission" date="2018-11" db="EMBL/GenBank/DDBJ databases">
        <authorList>
            <person name="Alioto T."/>
            <person name="Alioto T."/>
        </authorList>
    </citation>
    <scope>NUCLEOTIDE SEQUENCE</scope>
</reference>
<feature type="transmembrane region" description="Helical" evidence="7">
    <location>
        <begin position="298"/>
        <end position="322"/>
    </location>
</feature>
<dbReference type="GO" id="GO:0005509">
    <property type="term" value="F:calcium ion binding"/>
    <property type="evidence" value="ECO:0007669"/>
    <property type="project" value="InterPro"/>
</dbReference>
<evidence type="ECO:0000259" key="9">
    <source>
        <dbReference type="PROSITE" id="PS51384"/>
    </source>
</evidence>
<evidence type="ECO:0000256" key="5">
    <source>
        <dbReference type="ARBA" id="ARBA00023002"/>
    </source>
</evidence>
<dbReference type="InterPro" id="IPR013112">
    <property type="entry name" value="FAD-bd_8"/>
</dbReference>
<evidence type="ECO:0000256" key="7">
    <source>
        <dbReference type="SAM" id="Phobius"/>
    </source>
</evidence>
<keyword evidence="2" id="KW-0274">FAD</keyword>
<dbReference type="PROSITE" id="PS51384">
    <property type="entry name" value="FAD_FR"/>
    <property type="match status" value="1"/>
</dbReference>
<dbReference type="GO" id="GO:0042554">
    <property type="term" value="P:superoxide anion generation"/>
    <property type="evidence" value="ECO:0007669"/>
    <property type="project" value="TreeGrafter"/>
</dbReference>
<dbReference type="PROSITE" id="PS50222">
    <property type="entry name" value="EF_HAND_2"/>
    <property type="match status" value="3"/>
</dbReference>
<dbReference type="CDD" id="cd06186">
    <property type="entry name" value="NOX_Duox_like_FAD_NADP"/>
    <property type="match status" value="1"/>
</dbReference>
<keyword evidence="7" id="KW-0812">Transmembrane</keyword>
<sequence>MEFDKFADNGKLSAENFEKSLALNKSFFATRFFALFDVDENGNVDIIELIEGLQILKNGTPTQKLMFLFNVFDTDGSGSICKVDLKTVLQSCTEESSLHLSDEDVDELTTVLFEEADIDNSGQILFDDFQTALEKHPGLINNLTFSVTQWCNIPKKRRLLQFSHYWSMVYLRRNTSKVVLVLVYIAISIALGGYAALKNIDSNRFLITAKICGKNLNFNCTLVLVLMLRQTINLVRSTAIGRRLPLDKHVLFHKYVVIMIVLYTTVHTIGQVGNAYVVSSLSTELPVGTILLTDESQYGLLNGSAYITGWAAAFILMTIVIFSLPCIRSRLYEVTHLEISRPKTFDFKPGDYLYLQIPEISPYEFHPFTISSAPEMKDVLWLHIRKRGNWTNALYKFISKYDPDVGHRRSFSWLKMIKSITGRTRSNITETAKGSDEPAKNQRQRRGGLPNIDEVGLVKQRRIQMKSKNIQIRCFLDGPFGSPSREALNTDHSILIAAGIGVTPMASIIQSLVHTLRERKQKCPNCSHCYYNDTTETLQRVKKVDFIWVNRDQRCFEWFTHVLKELETEQALLSSMEDNLVDLHLFMTSAVKKSNMEGVGLHLALDLAHRRDSKDFFTGLEARTQPGRPDWDKLLSEIVSKRKGKKKVFFCGPKPMSENVKQVCEKYLIPFAKENF</sequence>
<feature type="transmembrane region" description="Helical" evidence="7">
    <location>
        <begin position="178"/>
        <end position="196"/>
    </location>
</feature>
<dbReference type="PANTHER" id="PTHR11972">
    <property type="entry name" value="NADPH OXIDASE"/>
    <property type="match status" value="1"/>
</dbReference>
<evidence type="ECO:0000256" key="2">
    <source>
        <dbReference type="ARBA" id="ARBA00022827"/>
    </source>
</evidence>
<dbReference type="Proteomes" id="UP000596742">
    <property type="component" value="Unassembled WGS sequence"/>
</dbReference>
<dbReference type="CDD" id="cd00051">
    <property type="entry name" value="EFh"/>
    <property type="match status" value="1"/>
</dbReference>
<evidence type="ECO:0000313" key="10">
    <source>
        <dbReference type="EMBL" id="VDI11722.1"/>
    </source>
</evidence>
<gene>
    <name evidence="10" type="ORF">MGAL_10B078397</name>
</gene>
<dbReference type="InterPro" id="IPR039261">
    <property type="entry name" value="FNR_nucleotide-bd"/>
</dbReference>
<dbReference type="PROSITE" id="PS00018">
    <property type="entry name" value="EF_HAND_1"/>
    <property type="match status" value="2"/>
</dbReference>
<dbReference type="SUPFAM" id="SSF63380">
    <property type="entry name" value="Riboflavin synthase domain-like"/>
    <property type="match status" value="1"/>
</dbReference>
<dbReference type="EMBL" id="UYJE01002540">
    <property type="protein sequence ID" value="VDI11722.1"/>
    <property type="molecule type" value="Genomic_DNA"/>
</dbReference>
<keyword evidence="4" id="KW-0521">NADP</keyword>
<evidence type="ECO:0000256" key="1">
    <source>
        <dbReference type="ARBA" id="ARBA00022630"/>
    </source>
</evidence>
<dbReference type="SUPFAM" id="SSF52343">
    <property type="entry name" value="Ferredoxin reductase-like, C-terminal NADP-linked domain"/>
    <property type="match status" value="1"/>
</dbReference>
<proteinExistence type="predicted"/>
<evidence type="ECO:0000259" key="8">
    <source>
        <dbReference type="PROSITE" id="PS50222"/>
    </source>
</evidence>
<keyword evidence="11" id="KW-1185">Reference proteome</keyword>
<dbReference type="Pfam" id="PF13499">
    <property type="entry name" value="EF-hand_7"/>
    <property type="match status" value="1"/>
</dbReference>
<dbReference type="Pfam" id="PF08030">
    <property type="entry name" value="NAD_binding_6"/>
    <property type="match status" value="1"/>
</dbReference>
<evidence type="ECO:0000256" key="4">
    <source>
        <dbReference type="ARBA" id="ARBA00022857"/>
    </source>
</evidence>
<evidence type="ECO:0008006" key="12">
    <source>
        <dbReference type="Google" id="ProtNLM"/>
    </source>
</evidence>
<name>A0A8B6CYX6_MYTGA</name>
<protein>
    <recommendedName>
        <fullName evidence="12">NADPH oxidase 5</fullName>
    </recommendedName>
</protein>
<dbReference type="GO" id="GO:0043020">
    <property type="term" value="C:NADPH oxidase complex"/>
    <property type="evidence" value="ECO:0007669"/>
    <property type="project" value="TreeGrafter"/>
</dbReference>
<dbReference type="InterPro" id="IPR013121">
    <property type="entry name" value="Fe_red_NAD-bd_6"/>
</dbReference>
<dbReference type="GO" id="GO:0016175">
    <property type="term" value="F:superoxide-generating NAD(P)H oxidase activity"/>
    <property type="evidence" value="ECO:0007669"/>
    <property type="project" value="TreeGrafter"/>
</dbReference>
<feature type="domain" description="EF-hand" evidence="8">
    <location>
        <begin position="24"/>
        <end position="59"/>
    </location>
</feature>
<evidence type="ECO:0000313" key="11">
    <source>
        <dbReference type="Proteomes" id="UP000596742"/>
    </source>
</evidence>
<dbReference type="PANTHER" id="PTHR11972:SF58">
    <property type="entry name" value="NADPH OXIDASE 5"/>
    <property type="match status" value="1"/>
</dbReference>
<feature type="transmembrane region" description="Helical" evidence="7">
    <location>
        <begin position="255"/>
        <end position="278"/>
    </location>
</feature>
<feature type="region of interest" description="Disordered" evidence="6">
    <location>
        <begin position="425"/>
        <end position="449"/>
    </location>
</feature>
<dbReference type="InterPro" id="IPR002048">
    <property type="entry name" value="EF_hand_dom"/>
</dbReference>
<dbReference type="InterPro" id="IPR018247">
    <property type="entry name" value="EF_Hand_1_Ca_BS"/>
</dbReference>
<dbReference type="AlphaFoldDB" id="A0A8B6CYX6"/>
<dbReference type="Gene3D" id="3.40.50.80">
    <property type="entry name" value="Nucleotide-binding domain of ferredoxin-NADP reductase (FNR) module"/>
    <property type="match status" value="1"/>
</dbReference>
<evidence type="ECO:0000256" key="3">
    <source>
        <dbReference type="ARBA" id="ARBA00022837"/>
    </source>
</evidence>
<dbReference type="SMART" id="SM00054">
    <property type="entry name" value="EFh"/>
    <property type="match status" value="3"/>
</dbReference>
<organism evidence="10 11">
    <name type="scientific">Mytilus galloprovincialis</name>
    <name type="common">Mediterranean mussel</name>
    <dbReference type="NCBI Taxonomy" id="29158"/>
    <lineage>
        <taxon>Eukaryota</taxon>
        <taxon>Metazoa</taxon>
        <taxon>Spiralia</taxon>
        <taxon>Lophotrochozoa</taxon>
        <taxon>Mollusca</taxon>
        <taxon>Bivalvia</taxon>
        <taxon>Autobranchia</taxon>
        <taxon>Pteriomorphia</taxon>
        <taxon>Mytilida</taxon>
        <taxon>Mytiloidea</taxon>
        <taxon>Mytilidae</taxon>
        <taxon>Mytilinae</taxon>
        <taxon>Mytilus</taxon>
    </lineage>
</organism>
<dbReference type="InterPro" id="IPR017938">
    <property type="entry name" value="Riboflavin_synthase-like_b-brl"/>
</dbReference>
<dbReference type="Gene3D" id="1.10.238.10">
    <property type="entry name" value="EF-hand"/>
    <property type="match status" value="1"/>
</dbReference>
<dbReference type="InterPro" id="IPR050369">
    <property type="entry name" value="RBOH/FRE"/>
</dbReference>
<dbReference type="SUPFAM" id="SSF47473">
    <property type="entry name" value="EF-hand"/>
    <property type="match status" value="1"/>
</dbReference>
<dbReference type="OrthoDB" id="167398at2759"/>
<accession>A0A8B6CYX6</accession>